<dbReference type="EMBL" id="LAQL01000004">
    <property type="protein sequence ID" value="KLN61305.1"/>
    <property type="molecule type" value="Genomic_DNA"/>
</dbReference>
<evidence type="ECO:0000313" key="3">
    <source>
        <dbReference type="Proteomes" id="UP000035444"/>
    </source>
</evidence>
<dbReference type="RefSeq" id="WP_047763386.1">
    <property type="nucleotide sequence ID" value="NZ_LAQL01000004.1"/>
</dbReference>
<dbReference type="Proteomes" id="UP000035444">
    <property type="component" value="Unassembled WGS sequence"/>
</dbReference>
<name>A0A0H2MX54_9PROT</name>
<gene>
    <name evidence="2" type="ORF">WH96_06540</name>
</gene>
<sequence>MNSFQKWVLRRLLKENCPVSFPRSGPGAKAINCFAIYLYDGNIPLMCVDTITEYGLEGKYWNVDRFQYEATIPFNAINLLTFQILHFKGVYQTRYENFQDYVLTGISQIYRLNILKDKLLNFIVNKRTYILPTRSKILEILVERAITGNNSPFSNNEILCYIFNEQIYRSNQYGKLSELLSLYISSLCESEDLARVDAIRHKITGRALATVDKDKQKEKMHNDSMNLNNMMVIFTFILAITSIPYDLIWKVIEGQKWIDLLLFVMERG</sequence>
<proteinExistence type="predicted"/>
<keyword evidence="1" id="KW-0472">Membrane</keyword>
<reference evidence="2 3" key="1">
    <citation type="submission" date="2015-03" db="EMBL/GenBank/DDBJ databases">
        <title>Genome Sequence of Kiloniella spongiae MEBiC09566, isolated from a marine sponge.</title>
        <authorList>
            <person name="Shao Z."/>
            <person name="Wang L."/>
            <person name="Li X."/>
        </authorList>
    </citation>
    <scope>NUCLEOTIDE SEQUENCE [LARGE SCALE GENOMIC DNA]</scope>
    <source>
        <strain evidence="2 3">MEBiC09566</strain>
    </source>
</reference>
<organism evidence="2 3">
    <name type="scientific">Kiloniella spongiae</name>
    <dbReference type="NCBI Taxonomy" id="1489064"/>
    <lineage>
        <taxon>Bacteria</taxon>
        <taxon>Pseudomonadati</taxon>
        <taxon>Pseudomonadota</taxon>
        <taxon>Alphaproteobacteria</taxon>
        <taxon>Rhodospirillales</taxon>
        <taxon>Kiloniellaceae</taxon>
        <taxon>Kiloniella</taxon>
    </lineage>
</organism>
<comment type="caution">
    <text evidence="2">The sequence shown here is derived from an EMBL/GenBank/DDBJ whole genome shotgun (WGS) entry which is preliminary data.</text>
</comment>
<feature type="transmembrane region" description="Helical" evidence="1">
    <location>
        <begin position="227"/>
        <end position="245"/>
    </location>
</feature>
<keyword evidence="1" id="KW-1133">Transmembrane helix</keyword>
<evidence type="ECO:0000256" key="1">
    <source>
        <dbReference type="SAM" id="Phobius"/>
    </source>
</evidence>
<dbReference type="STRING" id="1489064.WH96_06540"/>
<evidence type="ECO:0000313" key="2">
    <source>
        <dbReference type="EMBL" id="KLN61305.1"/>
    </source>
</evidence>
<dbReference type="AlphaFoldDB" id="A0A0H2MX54"/>
<protein>
    <submittedName>
        <fullName evidence="2">Uncharacterized protein</fullName>
    </submittedName>
</protein>
<keyword evidence="1" id="KW-0812">Transmembrane</keyword>
<keyword evidence="3" id="KW-1185">Reference proteome</keyword>
<accession>A0A0H2MX54</accession>